<dbReference type="eggNOG" id="COG3177">
    <property type="taxonomic scope" value="Bacteria"/>
</dbReference>
<accession>A0A077AX84</accession>
<protein>
    <submittedName>
        <fullName evidence="4">Cell division protein Fic</fullName>
    </submittedName>
</protein>
<dbReference type="GO" id="GO:0051301">
    <property type="term" value="P:cell division"/>
    <property type="evidence" value="ECO:0007669"/>
    <property type="project" value="UniProtKB-KW"/>
</dbReference>
<dbReference type="InterPro" id="IPR040198">
    <property type="entry name" value="Fido_containing"/>
</dbReference>
<dbReference type="Gene3D" id="1.10.10.10">
    <property type="entry name" value="Winged helix-like DNA-binding domain superfamily/Winged helix DNA-binding domain"/>
    <property type="match status" value="1"/>
</dbReference>
<keyword evidence="4" id="KW-0131">Cell cycle</keyword>
<feature type="binding site" evidence="2">
    <location>
        <begin position="244"/>
        <end position="245"/>
    </location>
    <ligand>
        <name>ATP</name>
        <dbReference type="ChEBI" id="CHEBI:30616"/>
    </ligand>
</feature>
<dbReference type="InterPro" id="IPR025230">
    <property type="entry name" value="DUF4172"/>
</dbReference>
<evidence type="ECO:0000256" key="2">
    <source>
        <dbReference type="PIRSR" id="PIRSR640198-2"/>
    </source>
</evidence>
<feature type="active site" evidence="1">
    <location>
        <position position="202"/>
    </location>
</feature>
<dbReference type="PANTHER" id="PTHR13504:SF33">
    <property type="entry name" value="FIC FAMILY PROTEIN"/>
    <property type="match status" value="1"/>
</dbReference>
<name>A0A077AX84_9PROT</name>
<dbReference type="InterPro" id="IPR003812">
    <property type="entry name" value="Fido"/>
</dbReference>
<gene>
    <name evidence="4" type="ORF">ID47_04965</name>
</gene>
<dbReference type="Pfam" id="PF13776">
    <property type="entry name" value="DUF4172"/>
    <property type="match status" value="1"/>
</dbReference>
<keyword evidence="2" id="KW-0547">Nucleotide-binding</keyword>
<dbReference type="HOGENOM" id="CLU_041789_0_0_5"/>
<dbReference type="PROSITE" id="PS51459">
    <property type="entry name" value="FIDO"/>
    <property type="match status" value="1"/>
</dbReference>
<sequence length="369" mass="42117">MYIHELTDWPKFRWNREAILERLIPVRHQQGLLIGKMESLGFNLRKEAVLQTLTQDVVKSSEIEGELLDTSLVRSSIARRLGIEIAGIDKVDRNVEGVVEMMLDATQKFHEPITKDRLFAWHASLFPTGRSGLSRITVGQWRKGPMEVVSGYIGKEKVHFEAPSPEKVDHEMDVFLDWLNGVSPLDPIIKAGISHLWFVTIHPFDDGNGRIGRAIVDYMLARSEESSQRFYSLSSQIQQERKDYYKILEQTQKGDLEITEWLEWFIDCLGRAIKGASGTLSSVLFKSQFWQAIDKFPLNERQKKIINLLLNGFAGKLTSSKFAKIIKCSQDTAYRDILELVHLEILTKNPEGGRSTSYSLVDLPSLLLK</sequence>
<keyword evidence="5" id="KW-1185">Reference proteome</keyword>
<proteinExistence type="predicted"/>
<dbReference type="RefSeq" id="WP_038464429.1">
    <property type="nucleotide sequence ID" value="NZ_CP008941.1"/>
</dbReference>
<dbReference type="Pfam" id="PF02661">
    <property type="entry name" value="Fic"/>
    <property type="match status" value="1"/>
</dbReference>
<keyword evidence="4" id="KW-0132">Cell division</keyword>
<feature type="binding site" evidence="2">
    <location>
        <begin position="206"/>
        <end position="213"/>
    </location>
    <ligand>
        <name>ATP</name>
        <dbReference type="ChEBI" id="CHEBI:30616"/>
    </ligand>
</feature>
<evidence type="ECO:0000313" key="4">
    <source>
        <dbReference type="EMBL" id="AIK96233.1"/>
    </source>
</evidence>
<evidence type="ECO:0000313" key="5">
    <source>
        <dbReference type="Proteomes" id="UP000028926"/>
    </source>
</evidence>
<dbReference type="OrthoDB" id="9813719at2"/>
<dbReference type="KEGG" id="paca:ID47_04965"/>
<dbReference type="SUPFAM" id="SSF140931">
    <property type="entry name" value="Fic-like"/>
    <property type="match status" value="1"/>
</dbReference>
<evidence type="ECO:0000259" key="3">
    <source>
        <dbReference type="PROSITE" id="PS51459"/>
    </source>
</evidence>
<dbReference type="GO" id="GO:0005524">
    <property type="term" value="F:ATP binding"/>
    <property type="evidence" value="ECO:0007669"/>
    <property type="project" value="UniProtKB-KW"/>
</dbReference>
<organism evidence="4 5">
    <name type="scientific">Candidatus Odyssella acanthamoebae</name>
    <dbReference type="NCBI Taxonomy" id="91604"/>
    <lineage>
        <taxon>Bacteria</taxon>
        <taxon>Pseudomonadati</taxon>
        <taxon>Pseudomonadota</taxon>
        <taxon>Alphaproteobacteria</taxon>
        <taxon>Holosporales</taxon>
        <taxon>Candidatus Paracaedibacteraceae</taxon>
        <taxon>Candidatus Odyssella</taxon>
    </lineage>
</organism>
<dbReference type="Proteomes" id="UP000028926">
    <property type="component" value="Chromosome"/>
</dbReference>
<reference evidence="4 5" key="1">
    <citation type="submission" date="2014-07" db="EMBL/GenBank/DDBJ databases">
        <title>Comparative genomic insights into amoeba endosymbionts belonging to the families of Holosporaceae and Candidatus Midichloriaceae within Rickettsiales.</title>
        <authorList>
            <person name="Wang Z."/>
            <person name="Wu M."/>
        </authorList>
    </citation>
    <scope>NUCLEOTIDE SEQUENCE [LARGE SCALE GENOMIC DNA]</scope>
    <source>
        <strain evidence="4">PRA3</strain>
    </source>
</reference>
<evidence type="ECO:0000256" key="1">
    <source>
        <dbReference type="PIRSR" id="PIRSR640198-1"/>
    </source>
</evidence>
<keyword evidence="2" id="KW-0067">ATP-binding</keyword>
<dbReference type="InterPro" id="IPR036597">
    <property type="entry name" value="Fido-like_dom_sf"/>
</dbReference>
<dbReference type="Gene3D" id="1.10.3290.10">
    <property type="entry name" value="Fido-like domain"/>
    <property type="match status" value="1"/>
</dbReference>
<dbReference type="PANTHER" id="PTHR13504">
    <property type="entry name" value="FIDO DOMAIN-CONTAINING PROTEIN DDB_G0283145"/>
    <property type="match status" value="1"/>
</dbReference>
<dbReference type="AlphaFoldDB" id="A0A077AX84"/>
<feature type="domain" description="Fido" evidence="3">
    <location>
        <begin position="113"/>
        <end position="267"/>
    </location>
</feature>
<dbReference type="InterPro" id="IPR036388">
    <property type="entry name" value="WH-like_DNA-bd_sf"/>
</dbReference>
<dbReference type="EMBL" id="CP008941">
    <property type="protein sequence ID" value="AIK96233.1"/>
    <property type="molecule type" value="Genomic_DNA"/>
</dbReference>